<comment type="caution">
    <text evidence="2">The sequence shown here is derived from an EMBL/GenBank/DDBJ whole genome shotgun (WGS) entry which is preliminary data.</text>
</comment>
<proteinExistence type="predicted"/>
<dbReference type="Proteomes" id="UP000664203">
    <property type="component" value="Unassembled WGS sequence"/>
</dbReference>
<feature type="signal peptide" evidence="1">
    <location>
        <begin position="1"/>
        <end position="21"/>
    </location>
</feature>
<dbReference type="EMBL" id="CAJPDR010000478">
    <property type="protein sequence ID" value="CAF9937583.1"/>
    <property type="molecule type" value="Genomic_DNA"/>
</dbReference>
<dbReference type="AlphaFoldDB" id="A0A8H3IXZ7"/>
<reference evidence="2" key="1">
    <citation type="submission" date="2021-03" db="EMBL/GenBank/DDBJ databases">
        <authorList>
            <person name="Tagirdzhanova G."/>
        </authorList>
    </citation>
    <scope>NUCLEOTIDE SEQUENCE</scope>
</reference>
<sequence>MQLSSIQSRLLWLLLPAVAVAASPASDGPTMIGTGQLNLLTPQNLSTTSLGRLTYCKHDDDPYTFTSSLNYTFPITPSISESFLASAGITPNQDTYPFDCFLEIPGGIVVFEIKGEIDADFTLAFEVWLSVLVFNYEIGVYKCNLLELEKDPCAFDIHRRYFDGQGGLFPKEDADPNFTDLCLEVHGTVKVPYTRVTKKINFEKCFYKFPKRQVAGSDS</sequence>
<organism evidence="2 3">
    <name type="scientific">Alectoria fallacina</name>
    <dbReference type="NCBI Taxonomy" id="1903189"/>
    <lineage>
        <taxon>Eukaryota</taxon>
        <taxon>Fungi</taxon>
        <taxon>Dikarya</taxon>
        <taxon>Ascomycota</taxon>
        <taxon>Pezizomycotina</taxon>
        <taxon>Lecanoromycetes</taxon>
        <taxon>OSLEUM clade</taxon>
        <taxon>Lecanoromycetidae</taxon>
        <taxon>Lecanorales</taxon>
        <taxon>Lecanorineae</taxon>
        <taxon>Parmeliaceae</taxon>
        <taxon>Alectoria</taxon>
    </lineage>
</organism>
<dbReference type="OrthoDB" id="5317860at2759"/>
<evidence type="ECO:0000313" key="2">
    <source>
        <dbReference type="EMBL" id="CAF9937583.1"/>
    </source>
</evidence>
<evidence type="ECO:0000313" key="3">
    <source>
        <dbReference type="Proteomes" id="UP000664203"/>
    </source>
</evidence>
<accession>A0A8H3IXZ7</accession>
<protein>
    <submittedName>
        <fullName evidence="2">Uncharacterized protein</fullName>
    </submittedName>
</protein>
<keyword evidence="3" id="KW-1185">Reference proteome</keyword>
<gene>
    <name evidence="2" type="ORF">ALECFALPRED_007298</name>
</gene>
<feature type="chain" id="PRO_5034226914" evidence="1">
    <location>
        <begin position="22"/>
        <end position="219"/>
    </location>
</feature>
<name>A0A8H3IXZ7_9LECA</name>
<evidence type="ECO:0000256" key="1">
    <source>
        <dbReference type="SAM" id="SignalP"/>
    </source>
</evidence>
<keyword evidence="1" id="KW-0732">Signal</keyword>